<accession>A0A6V7H3L8</accession>
<evidence type="ECO:0000256" key="6">
    <source>
        <dbReference type="ARBA" id="ARBA00022771"/>
    </source>
</evidence>
<evidence type="ECO:0000313" key="15">
    <source>
        <dbReference type="EMBL" id="CAD1474197.1"/>
    </source>
</evidence>
<evidence type="ECO:0000313" key="16">
    <source>
        <dbReference type="Proteomes" id="UP000752696"/>
    </source>
</evidence>
<feature type="domain" description="C2H2-type" evidence="14">
    <location>
        <begin position="119"/>
        <end position="146"/>
    </location>
</feature>
<protein>
    <recommendedName>
        <fullName evidence="14">C2H2-type domain-containing protein</fullName>
    </recommendedName>
</protein>
<dbReference type="Gene3D" id="3.30.160.60">
    <property type="entry name" value="Classic Zinc Finger"/>
    <property type="match status" value="8"/>
</dbReference>
<evidence type="ECO:0000256" key="9">
    <source>
        <dbReference type="ARBA" id="ARBA00023125"/>
    </source>
</evidence>
<keyword evidence="6 12" id="KW-0863">Zinc-finger</keyword>
<feature type="domain" description="C2H2-type" evidence="14">
    <location>
        <begin position="147"/>
        <end position="174"/>
    </location>
</feature>
<keyword evidence="8" id="KW-0805">Transcription regulation</keyword>
<keyword evidence="16" id="KW-1185">Reference proteome</keyword>
<dbReference type="PANTHER" id="PTHR14196:SF12">
    <property type="entry name" value="ZINC FINGER PROTEIN 208-LIKE"/>
    <property type="match status" value="1"/>
</dbReference>
<dbReference type="GO" id="GO:0000981">
    <property type="term" value="F:DNA-binding transcription factor activity, RNA polymerase II-specific"/>
    <property type="evidence" value="ECO:0007669"/>
    <property type="project" value="TreeGrafter"/>
</dbReference>
<comment type="function">
    <text evidence="1">May be involved in transcriptional regulation.</text>
</comment>
<dbReference type="Pfam" id="PF00096">
    <property type="entry name" value="zf-C2H2"/>
    <property type="match status" value="8"/>
</dbReference>
<keyword evidence="9" id="KW-0238">DNA-binding</keyword>
<evidence type="ECO:0000256" key="4">
    <source>
        <dbReference type="ARBA" id="ARBA00022723"/>
    </source>
</evidence>
<evidence type="ECO:0000256" key="7">
    <source>
        <dbReference type="ARBA" id="ARBA00022833"/>
    </source>
</evidence>
<evidence type="ECO:0000256" key="11">
    <source>
        <dbReference type="ARBA" id="ARBA00023242"/>
    </source>
</evidence>
<comment type="caution">
    <text evidence="15">The sequence shown here is derived from an EMBL/GenBank/DDBJ whole genome shotgun (WGS) entry which is preliminary data.</text>
</comment>
<dbReference type="InterPro" id="IPR050717">
    <property type="entry name" value="C2H2-ZF_Transcription_Reg"/>
</dbReference>
<dbReference type="FunFam" id="3.30.160.60:FF:000634">
    <property type="entry name" value="Zinc finger X-chromosomal protein"/>
    <property type="match status" value="1"/>
</dbReference>
<dbReference type="GO" id="GO:0000977">
    <property type="term" value="F:RNA polymerase II transcription regulatory region sequence-specific DNA binding"/>
    <property type="evidence" value="ECO:0007669"/>
    <property type="project" value="TreeGrafter"/>
</dbReference>
<dbReference type="FunFam" id="3.30.160.60:FF:000624">
    <property type="entry name" value="zinc finger protein 697"/>
    <property type="match status" value="1"/>
</dbReference>
<reference evidence="15" key="1">
    <citation type="submission" date="2020-07" db="EMBL/GenBank/DDBJ databases">
        <authorList>
            <person name="Nazaruddin N."/>
        </authorList>
    </citation>
    <scope>NUCLEOTIDE SEQUENCE</scope>
</reference>
<feature type="domain" description="C2H2-type" evidence="14">
    <location>
        <begin position="287"/>
        <end position="314"/>
    </location>
</feature>
<keyword evidence="5" id="KW-0677">Repeat</keyword>
<dbReference type="FunFam" id="3.30.160.60:FF:000618">
    <property type="entry name" value="zinc finger protein 341 isoform X1"/>
    <property type="match status" value="1"/>
</dbReference>
<evidence type="ECO:0000256" key="8">
    <source>
        <dbReference type="ARBA" id="ARBA00023015"/>
    </source>
</evidence>
<feature type="domain" description="C2H2-type" evidence="14">
    <location>
        <begin position="203"/>
        <end position="230"/>
    </location>
</feature>
<dbReference type="PANTHER" id="PTHR14196">
    <property type="entry name" value="ODD-SKIPPED - RELATED"/>
    <property type="match status" value="1"/>
</dbReference>
<dbReference type="SMART" id="SM00355">
    <property type="entry name" value="ZnF_C2H2"/>
    <property type="match status" value="8"/>
</dbReference>
<dbReference type="SUPFAM" id="SSF57667">
    <property type="entry name" value="beta-beta-alpha zinc fingers"/>
    <property type="match status" value="5"/>
</dbReference>
<gene>
    <name evidence="15" type="ORF">MHI_LOCUS453247</name>
</gene>
<evidence type="ECO:0000256" key="10">
    <source>
        <dbReference type="ARBA" id="ARBA00023163"/>
    </source>
</evidence>
<evidence type="ECO:0000256" key="1">
    <source>
        <dbReference type="ARBA" id="ARBA00003767"/>
    </source>
</evidence>
<keyword evidence="4" id="KW-0479">Metal-binding</keyword>
<dbReference type="AlphaFoldDB" id="A0A6V7H3L8"/>
<dbReference type="EMBL" id="CAJDYZ010007274">
    <property type="protein sequence ID" value="CAD1474197.1"/>
    <property type="molecule type" value="Genomic_DNA"/>
</dbReference>
<evidence type="ECO:0000256" key="5">
    <source>
        <dbReference type="ARBA" id="ARBA00022737"/>
    </source>
</evidence>
<dbReference type="GO" id="GO:0008270">
    <property type="term" value="F:zinc ion binding"/>
    <property type="evidence" value="ECO:0007669"/>
    <property type="project" value="UniProtKB-KW"/>
</dbReference>
<dbReference type="InterPro" id="IPR036236">
    <property type="entry name" value="Znf_C2H2_sf"/>
</dbReference>
<feature type="compositionally biased region" description="Polar residues" evidence="13">
    <location>
        <begin position="329"/>
        <end position="339"/>
    </location>
</feature>
<evidence type="ECO:0000259" key="14">
    <source>
        <dbReference type="PROSITE" id="PS50157"/>
    </source>
</evidence>
<evidence type="ECO:0000256" key="13">
    <source>
        <dbReference type="SAM" id="MobiDB-lite"/>
    </source>
</evidence>
<feature type="region of interest" description="Disordered" evidence="13">
    <location>
        <begin position="307"/>
        <end position="354"/>
    </location>
</feature>
<name>A0A6V7H3L8_9HYME</name>
<feature type="domain" description="C2H2-type" evidence="14">
    <location>
        <begin position="259"/>
        <end position="286"/>
    </location>
</feature>
<dbReference type="InterPro" id="IPR013087">
    <property type="entry name" value="Znf_C2H2_type"/>
</dbReference>
<keyword evidence="10" id="KW-0804">Transcription</keyword>
<evidence type="ECO:0000256" key="12">
    <source>
        <dbReference type="PROSITE-ProRule" id="PRU00042"/>
    </source>
</evidence>
<dbReference type="FunFam" id="3.30.160.60:FF:001480">
    <property type="entry name" value="Si:cabz01071911.3"/>
    <property type="match status" value="1"/>
</dbReference>
<sequence>TLMMVIISCVLRLMRLRRRMVGYYQTTKQVTNLRTMCSVSNNNHQEVVPSSVEPLNPVKSLVCSPDLSVFTPACSGEALSANAAEEKTYQCLLCQKVFDQKSLYQTHLRSHGKEGEDPYRCNICGKTFAVPARLTRHYRTHTGEKPYQCEYCSKSFSVKENLSVHRRIHTKERPYKCDVCERAFEHSGKLHRHMRIHTGERPHKCTVCSKTFIQSGQLVIHMRTHTGEKPYVCKACGKGFTCSKQLKVHTRTHTGEKPYTCDICGKSFGYNHVLKLHQVAHYGEKVYKCTLCHETFGSKKTMELHIKTHSDSSVAGSPRDSPIEPEIEISQQTNSSVGTASDKENHKTEEPSNDAAVAVVAAVAATTAYDDTARDFPYYMYSREQYSQPLLMPSEDKVVFQTTSAVSVEQPPHSFRPVPSPDPLDLAIPVRETLILPPRKRCKMILQSMESERNGLIASQRQNSVIQFAKAS</sequence>
<dbReference type="PROSITE" id="PS50157">
    <property type="entry name" value="ZINC_FINGER_C2H2_2"/>
    <property type="match status" value="8"/>
</dbReference>
<dbReference type="OrthoDB" id="6591996at2759"/>
<feature type="domain" description="C2H2-type" evidence="14">
    <location>
        <begin position="89"/>
        <end position="116"/>
    </location>
</feature>
<dbReference type="Proteomes" id="UP000752696">
    <property type="component" value="Unassembled WGS sequence"/>
</dbReference>
<evidence type="ECO:0000256" key="3">
    <source>
        <dbReference type="ARBA" id="ARBA00006991"/>
    </source>
</evidence>
<evidence type="ECO:0000256" key="2">
    <source>
        <dbReference type="ARBA" id="ARBA00004123"/>
    </source>
</evidence>
<keyword evidence="11" id="KW-0539">Nucleus</keyword>
<comment type="similarity">
    <text evidence="3">Belongs to the krueppel C2H2-type zinc-finger protein family.</text>
</comment>
<proteinExistence type="inferred from homology"/>
<dbReference type="FunFam" id="3.30.160.60:FF:000275">
    <property type="entry name" value="zinc finger protein 90 homolog"/>
    <property type="match status" value="1"/>
</dbReference>
<organism evidence="15 16">
    <name type="scientific">Heterotrigona itama</name>
    <dbReference type="NCBI Taxonomy" id="395501"/>
    <lineage>
        <taxon>Eukaryota</taxon>
        <taxon>Metazoa</taxon>
        <taxon>Ecdysozoa</taxon>
        <taxon>Arthropoda</taxon>
        <taxon>Hexapoda</taxon>
        <taxon>Insecta</taxon>
        <taxon>Pterygota</taxon>
        <taxon>Neoptera</taxon>
        <taxon>Endopterygota</taxon>
        <taxon>Hymenoptera</taxon>
        <taxon>Apocrita</taxon>
        <taxon>Aculeata</taxon>
        <taxon>Apoidea</taxon>
        <taxon>Anthophila</taxon>
        <taxon>Apidae</taxon>
        <taxon>Heterotrigona</taxon>
    </lineage>
</organism>
<keyword evidence="7" id="KW-0862">Zinc</keyword>
<feature type="domain" description="C2H2-type" evidence="14">
    <location>
        <begin position="231"/>
        <end position="258"/>
    </location>
</feature>
<dbReference type="PROSITE" id="PS00028">
    <property type="entry name" value="ZINC_FINGER_C2H2_1"/>
    <property type="match status" value="8"/>
</dbReference>
<dbReference type="FunFam" id="3.30.160.60:FF:000478">
    <property type="entry name" value="Zinc finger protein 133"/>
    <property type="match status" value="1"/>
</dbReference>
<feature type="non-terminal residue" evidence="15">
    <location>
        <position position="1"/>
    </location>
</feature>
<dbReference type="GO" id="GO:0005634">
    <property type="term" value="C:nucleus"/>
    <property type="evidence" value="ECO:0007669"/>
    <property type="project" value="UniProtKB-SubCell"/>
</dbReference>
<feature type="domain" description="C2H2-type" evidence="14">
    <location>
        <begin position="175"/>
        <end position="202"/>
    </location>
</feature>
<feature type="compositionally biased region" description="Basic and acidic residues" evidence="13">
    <location>
        <begin position="341"/>
        <end position="350"/>
    </location>
</feature>
<comment type="subcellular location">
    <subcellularLocation>
        <location evidence="2">Nucleus</location>
    </subcellularLocation>
</comment>